<feature type="domain" description="CHK kinase-like" evidence="1">
    <location>
        <begin position="125"/>
        <end position="322"/>
    </location>
</feature>
<dbReference type="EMBL" id="OV121133">
    <property type="protein sequence ID" value="CAH0550374.1"/>
    <property type="molecule type" value="Genomic_DNA"/>
</dbReference>
<accession>A0A9P0FCC2</accession>
<evidence type="ECO:0000313" key="3">
    <source>
        <dbReference type="Proteomes" id="UP001154078"/>
    </source>
</evidence>
<evidence type="ECO:0000259" key="1">
    <source>
        <dbReference type="SMART" id="SM00587"/>
    </source>
</evidence>
<proteinExistence type="predicted"/>
<organism evidence="2 3">
    <name type="scientific">Brassicogethes aeneus</name>
    <name type="common">Rape pollen beetle</name>
    <name type="synonym">Meligethes aeneus</name>
    <dbReference type="NCBI Taxonomy" id="1431903"/>
    <lineage>
        <taxon>Eukaryota</taxon>
        <taxon>Metazoa</taxon>
        <taxon>Ecdysozoa</taxon>
        <taxon>Arthropoda</taxon>
        <taxon>Hexapoda</taxon>
        <taxon>Insecta</taxon>
        <taxon>Pterygota</taxon>
        <taxon>Neoptera</taxon>
        <taxon>Endopterygota</taxon>
        <taxon>Coleoptera</taxon>
        <taxon>Polyphaga</taxon>
        <taxon>Cucujiformia</taxon>
        <taxon>Nitidulidae</taxon>
        <taxon>Meligethinae</taxon>
        <taxon>Brassicogethes</taxon>
    </lineage>
</organism>
<name>A0A9P0FCC2_BRAAE</name>
<protein>
    <recommendedName>
        <fullName evidence="1">CHK kinase-like domain-containing protein</fullName>
    </recommendedName>
</protein>
<dbReference type="SMART" id="SM00587">
    <property type="entry name" value="CHK"/>
    <property type="match status" value="1"/>
</dbReference>
<sequence>MEHNLNVKILKLLNEIAEENGLKNWEIKVKNDSGKCEGFASVIVPVDLICDNEAVLELIVKIAPGEELRKTIPFEKVFEREVFVYKHVLPAFRQLEVNNRVVGDKTFTNYAKCYKTSLENLEEVLIIENLSSEYKLWKKNVPLDDNHIKLVLQNYAKLHALSFVLKNENPALFDTFKSNSEDVYMDIIKKCGTAGIIRNLISRVLKSESVRKDLKTFEKLTKFQSEVIDVMSDLINIQASGDYGVVGHGDNWTNNMLFKYENSNGLNELQDVKFIDWQLSRFGSPVLDLSYFLCTSSGKESLKGLNKLLKVYHSRLTQQLAYFKLDVEQIFPWHTLMEHWKKFSKFGLGMSFLVVNVAVMTEHECPDVERQQNSEDFLKTFEIQSVNDSEYCNRMQYILQHFVDTNLL</sequence>
<dbReference type="Proteomes" id="UP001154078">
    <property type="component" value="Chromosome 2"/>
</dbReference>
<dbReference type="PANTHER" id="PTHR11012">
    <property type="entry name" value="PROTEIN KINASE-LIKE DOMAIN-CONTAINING"/>
    <property type="match status" value="1"/>
</dbReference>
<dbReference type="SUPFAM" id="SSF56112">
    <property type="entry name" value="Protein kinase-like (PK-like)"/>
    <property type="match status" value="1"/>
</dbReference>
<dbReference type="AlphaFoldDB" id="A0A9P0FCC2"/>
<dbReference type="PANTHER" id="PTHR11012:SF30">
    <property type="entry name" value="PROTEIN KINASE-LIKE DOMAIN-CONTAINING"/>
    <property type="match status" value="1"/>
</dbReference>
<dbReference type="InterPro" id="IPR004119">
    <property type="entry name" value="EcKL"/>
</dbReference>
<reference evidence="2" key="1">
    <citation type="submission" date="2021-12" db="EMBL/GenBank/DDBJ databases">
        <authorList>
            <person name="King R."/>
        </authorList>
    </citation>
    <scope>NUCLEOTIDE SEQUENCE</scope>
</reference>
<dbReference type="InterPro" id="IPR015897">
    <property type="entry name" value="CHK_kinase-like"/>
</dbReference>
<evidence type="ECO:0000313" key="2">
    <source>
        <dbReference type="EMBL" id="CAH0550374.1"/>
    </source>
</evidence>
<dbReference type="Pfam" id="PF02958">
    <property type="entry name" value="EcKL"/>
    <property type="match status" value="1"/>
</dbReference>
<gene>
    <name evidence="2" type="ORF">MELIAE_LOCUS3205</name>
</gene>
<dbReference type="Gene3D" id="3.90.1200.10">
    <property type="match status" value="1"/>
</dbReference>
<keyword evidence="3" id="KW-1185">Reference proteome</keyword>
<dbReference type="OrthoDB" id="191037at2759"/>
<dbReference type="InterPro" id="IPR011009">
    <property type="entry name" value="Kinase-like_dom_sf"/>
</dbReference>